<protein>
    <submittedName>
        <fullName evidence="2">Uncharacterized protein</fullName>
    </submittedName>
</protein>
<feature type="compositionally biased region" description="Polar residues" evidence="1">
    <location>
        <begin position="65"/>
        <end position="83"/>
    </location>
</feature>
<organism evidence="2 3">
    <name type="scientific">Exocentrus adspersus</name>
    <dbReference type="NCBI Taxonomy" id="1586481"/>
    <lineage>
        <taxon>Eukaryota</taxon>
        <taxon>Metazoa</taxon>
        <taxon>Ecdysozoa</taxon>
        <taxon>Arthropoda</taxon>
        <taxon>Hexapoda</taxon>
        <taxon>Insecta</taxon>
        <taxon>Pterygota</taxon>
        <taxon>Neoptera</taxon>
        <taxon>Endopterygota</taxon>
        <taxon>Coleoptera</taxon>
        <taxon>Polyphaga</taxon>
        <taxon>Cucujiformia</taxon>
        <taxon>Chrysomeloidea</taxon>
        <taxon>Cerambycidae</taxon>
        <taxon>Lamiinae</taxon>
        <taxon>Acanthocinini</taxon>
        <taxon>Exocentrus</taxon>
    </lineage>
</organism>
<gene>
    <name evidence="2" type="ORF">NQ315_012228</name>
</gene>
<dbReference type="PANTHER" id="PTHR10773:SF19">
    <property type="match status" value="1"/>
</dbReference>
<dbReference type="AlphaFoldDB" id="A0AAV8VB15"/>
<evidence type="ECO:0000256" key="1">
    <source>
        <dbReference type="SAM" id="MobiDB-lite"/>
    </source>
</evidence>
<dbReference type="Proteomes" id="UP001159042">
    <property type="component" value="Unassembled WGS sequence"/>
</dbReference>
<feature type="region of interest" description="Disordered" evidence="1">
    <location>
        <begin position="65"/>
        <end position="130"/>
    </location>
</feature>
<evidence type="ECO:0000313" key="3">
    <source>
        <dbReference type="Proteomes" id="UP001159042"/>
    </source>
</evidence>
<reference evidence="2 3" key="1">
    <citation type="journal article" date="2023" name="Insect Mol. Biol.">
        <title>Genome sequencing provides insights into the evolution of gene families encoding plant cell wall-degrading enzymes in longhorned beetles.</title>
        <authorList>
            <person name="Shin N.R."/>
            <person name="Okamura Y."/>
            <person name="Kirsch R."/>
            <person name="Pauchet Y."/>
        </authorList>
    </citation>
    <scope>NUCLEOTIDE SEQUENCE [LARGE SCALE GENOMIC DNA]</scope>
    <source>
        <strain evidence="2">EAD_L_NR</strain>
    </source>
</reference>
<name>A0AAV8VB15_9CUCU</name>
<dbReference type="PANTHER" id="PTHR10773">
    <property type="entry name" value="DNA-DIRECTED RNA POLYMERASES I, II, AND III SUBUNIT RPABC2"/>
    <property type="match status" value="1"/>
</dbReference>
<comment type="caution">
    <text evidence="2">The sequence shown here is derived from an EMBL/GenBank/DDBJ whole genome shotgun (WGS) entry which is preliminary data.</text>
</comment>
<accession>A0AAV8VB15</accession>
<dbReference type="EMBL" id="JANEYG010000206">
    <property type="protein sequence ID" value="KAJ8911241.1"/>
    <property type="molecule type" value="Genomic_DNA"/>
</dbReference>
<keyword evidence="3" id="KW-1185">Reference proteome</keyword>
<proteinExistence type="predicted"/>
<sequence length="320" mass="36743">MELYPVESTTNVTEQNIKILATGDDQEACLNDSIVLLEDAAGITAEEEQLLLENIVEPEIYDNQNEDISSNDHTNPLELQSEQEPSDDGGNLADPLYEPNEESDTHSNNETDEEELDNNQNNIKGKTRKRNPIVWKKNIRKKKRAAGLEYLSSKNKIIPKKEIKEACREGCRKKITINERLSIHTQFYNKDLDINQKRQFIASCIEEVPVERVRVRTGSRVGKRKSSLNYFFTVNNKKVNICRTYFLNTLNLSQTSVRFALRKRHSGGLVTVDQRGKHEPSNKIGANERNMIKEHISKFPCIESHYSRNKSQKKVSRKSP</sequence>
<evidence type="ECO:0000313" key="2">
    <source>
        <dbReference type="EMBL" id="KAJ8911241.1"/>
    </source>
</evidence>